<dbReference type="Proteomes" id="UP001597116">
    <property type="component" value="Unassembled WGS sequence"/>
</dbReference>
<evidence type="ECO:0000313" key="1">
    <source>
        <dbReference type="EMBL" id="MFD1141855.1"/>
    </source>
</evidence>
<name>A0ABW3QAG7_9BACT</name>
<protein>
    <submittedName>
        <fullName evidence="1">Uncharacterized protein</fullName>
    </submittedName>
</protein>
<dbReference type="RefSeq" id="WP_265992350.1">
    <property type="nucleotide sequence ID" value="NZ_CP110973.1"/>
</dbReference>
<gene>
    <name evidence="1" type="ORF">ACFQ4C_12080</name>
</gene>
<comment type="caution">
    <text evidence="1">The sequence shown here is derived from an EMBL/GenBank/DDBJ whole genome shotgun (WGS) entry which is preliminary data.</text>
</comment>
<accession>A0ABW3QAG7</accession>
<evidence type="ECO:0000313" key="2">
    <source>
        <dbReference type="Proteomes" id="UP001597116"/>
    </source>
</evidence>
<dbReference type="EMBL" id="JBHTLP010000008">
    <property type="protein sequence ID" value="MFD1141855.1"/>
    <property type="molecule type" value="Genomic_DNA"/>
</dbReference>
<reference evidence="2" key="1">
    <citation type="journal article" date="2019" name="Int. J. Syst. Evol. Microbiol.">
        <title>The Global Catalogue of Microorganisms (GCM) 10K type strain sequencing project: providing services to taxonomists for standard genome sequencing and annotation.</title>
        <authorList>
            <consortium name="The Broad Institute Genomics Platform"/>
            <consortium name="The Broad Institute Genome Sequencing Center for Infectious Disease"/>
            <person name="Wu L."/>
            <person name="Ma J."/>
        </authorList>
    </citation>
    <scope>NUCLEOTIDE SEQUENCE [LARGE SCALE GENOMIC DNA]</scope>
    <source>
        <strain evidence="2">CCUG 55608</strain>
    </source>
</reference>
<organism evidence="1 2">
    <name type="scientific">Larkinella insperata</name>
    <dbReference type="NCBI Taxonomy" id="332158"/>
    <lineage>
        <taxon>Bacteria</taxon>
        <taxon>Pseudomonadati</taxon>
        <taxon>Bacteroidota</taxon>
        <taxon>Cytophagia</taxon>
        <taxon>Cytophagales</taxon>
        <taxon>Spirosomataceae</taxon>
        <taxon>Larkinella</taxon>
    </lineage>
</organism>
<sequence>MEGVNSAEEEPLSEYLLTNPELYKYVGYLHQLLDMMYEETSQGPVDPMVETFLDCLMSVHRRIAFEGELLELDHILKMHFPDYYGHDAETTPQVLTNYPLSTCN</sequence>
<proteinExistence type="predicted"/>
<keyword evidence="2" id="KW-1185">Reference proteome</keyword>